<evidence type="ECO:0000256" key="9">
    <source>
        <dbReference type="SAM" id="Phobius"/>
    </source>
</evidence>
<keyword evidence="4 8" id="KW-0479">Metal-binding</keyword>
<dbReference type="SUPFAM" id="SSF48264">
    <property type="entry name" value="Cytochrome P450"/>
    <property type="match status" value="1"/>
</dbReference>
<keyword evidence="9" id="KW-0472">Membrane</keyword>
<feature type="transmembrane region" description="Helical" evidence="9">
    <location>
        <begin position="20"/>
        <end position="39"/>
    </location>
</feature>
<dbReference type="Gene3D" id="1.10.630.10">
    <property type="entry name" value="Cytochrome P450"/>
    <property type="match status" value="1"/>
</dbReference>
<keyword evidence="3 8" id="KW-0349">Heme</keyword>
<evidence type="ECO:0000313" key="10">
    <source>
        <dbReference type="EMBL" id="UJO17205.1"/>
    </source>
</evidence>
<dbReference type="CDD" id="cd11041">
    <property type="entry name" value="CYP503A1-like"/>
    <property type="match status" value="1"/>
</dbReference>
<keyword evidence="7 10" id="KW-0503">Monooxygenase</keyword>
<dbReference type="PRINTS" id="PR00465">
    <property type="entry name" value="EP450IV"/>
</dbReference>
<organism evidence="10 11">
    <name type="scientific">Passalora fulva</name>
    <name type="common">Tomato leaf mold</name>
    <name type="synonym">Cladosporium fulvum</name>
    <dbReference type="NCBI Taxonomy" id="5499"/>
    <lineage>
        <taxon>Eukaryota</taxon>
        <taxon>Fungi</taxon>
        <taxon>Dikarya</taxon>
        <taxon>Ascomycota</taxon>
        <taxon>Pezizomycotina</taxon>
        <taxon>Dothideomycetes</taxon>
        <taxon>Dothideomycetidae</taxon>
        <taxon>Mycosphaerellales</taxon>
        <taxon>Mycosphaerellaceae</taxon>
        <taxon>Fulvia</taxon>
    </lineage>
</organism>
<keyword evidence="5" id="KW-0560">Oxidoreductase</keyword>
<dbReference type="GO" id="GO:0020037">
    <property type="term" value="F:heme binding"/>
    <property type="evidence" value="ECO:0007669"/>
    <property type="project" value="InterPro"/>
</dbReference>
<evidence type="ECO:0000256" key="8">
    <source>
        <dbReference type="PIRSR" id="PIRSR602403-1"/>
    </source>
</evidence>
<evidence type="ECO:0000256" key="1">
    <source>
        <dbReference type="ARBA" id="ARBA00001971"/>
    </source>
</evidence>
<dbReference type="GO" id="GO:0016705">
    <property type="term" value="F:oxidoreductase activity, acting on paired donors, with incorporation or reduction of molecular oxygen"/>
    <property type="evidence" value="ECO:0007669"/>
    <property type="project" value="InterPro"/>
</dbReference>
<dbReference type="PRINTS" id="PR00385">
    <property type="entry name" value="P450"/>
</dbReference>
<dbReference type="KEGG" id="ffu:CLAFUR5_05767"/>
<dbReference type="PANTHER" id="PTHR46206">
    <property type="entry name" value="CYTOCHROME P450"/>
    <property type="match status" value="1"/>
</dbReference>
<accession>A0A9Q8P8G3</accession>
<evidence type="ECO:0000256" key="4">
    <source>
        <dbReference type="ARBA" id="ARBA00022723"/>
    </source>
</evidence>
<dbReference type="InterPro" id="IPR036396">
    <property type="entry name" value="Cyt_P450_sf"/>
</dbReference>
<protein>
    <submittedName>
        <fullName evidence="10">Cytochrome P450 monooxygenase ptmU</fullName>
    </submittedName>
</protein>
<evidence type="ECO:0000256" key="5">
    <source>
        <dbReference type="ARBA" id="ARBA00023002"/>
    </source>
</evidence>
<keyword evidence="9" id="KW-1133">Transmembrane helix</keyword>
<evidence type="ECO:0000256" key="3">
    <source>
        <dbReference type="ARBA" id="ARBA00022617"/>
    </source>
</evidence>
<comment type="cofactor">
    <cofactor evidence="1 8">
        <name>heme</name>
        <dbReference type="ChEBI" id="CHEBI:30413"/>
    </cofactor>
</comment>
<keyword evidence="11" id="KW-1185">Reference proteome</keyword>
<dbReference type="EMBL" id="CP090167">
    <property type="protein sequence ID" value="UJO17205.1"/>
    <property type="molecule type" value="Genomic_DNA"/>
</dbReference>
<dbReference type="GO" id="GO:0004497">
    <property type="term" value="F:monooxygenase activity"/>
    <property type="evidence" value="ECO:0007669"/>
    <property type="project" value="UniProtKB-KW"/>
</dbReference>
<dbReference type="GO" id="GO:0005506">
    <property type="term" value="F:iron ion binding"/>
    <property type="evidence" value="ECO:0007669"/>
    <property type="project" value="InterPro"/>
</dbReference>
<dbReference type="InterPro" id="IPR001128">
    <property type="entry name" value="Cyt_P450"/>
</dbReference>
<dbReference type="RefSeq" id="XP_047761571.1">
    <property type="nucleotide sequence ID" value="XM_047904915.1"/>
</dbReference>
<dbReference type="Proteomes" id="UP000756132">
    <property type="component" value="Chromosome 5"/>
</dbReference>
<name>A0A9Q8P8G3_PASFU</name>
<dbReference type="PANTHER" id="PTHR46206:SF2">
    <property type="entry name" value="CYTOCHROME P450 MONOOXYGENASE AUSG-RELATED"/>
    <property type="match status" value="1"/>
</dbReference>
<comment type="similarity">
    <text evidence="2">Belongs to the cytochrome P450 family.</text>
</comment>
<keyword evidence="6 8" id="KW-0408">Iron</keyword>
<evidence type="ECO:0000256" key="6">
    <source>
        <dbReference type="ARBA" id="ARBA00023004"/>
    </source>
</evidence>
<keyword evidence="9" id="KW-0812">Transmembrane</keyword>
<gene>
    <name evidence="10" type="ORF">CLAFUR5_05767</name>
</gene>
<reference evidence="10" key="2">
    <citation type="journal article" date="2022" name="Microb. Genom.">
        <title>A chromosome-scale genome assembly of the tomato pathogen Cladosporium fulvum reveals a compartmentalized genome architecture and the presence of a dispensable chromosome.</title>
        <authorList>
            <person name="Zaccaron A.Z."/>
            <person name="Chen L.H."/>
            <person name="Samaras A."/>
            <person name="Stergiopoulos I."/>
        </authorList>
    </citation>
    <scope>NUCLEOTIDE SEQUENCE</scope>
    <source>
        <strain evidence="10">Race5_Kim</strain>
    </source>
</reference>
<evidence type="ECO:0000256" key="7">
    <source>
        <dbReference type="ARBA" id="ARBA00023033"/>
    </source>
</evidence>
<evidence type="ECO:0000256" key="2">
    <source>
        <dbReference type="ARBA" id="ARBA00010617"/>
    </source>
</evidence>
<evidence type="ECO:0000313" key="11">
    <source>
        <dbReference type="Proteomes" id="UP000756132"/>
    </source>
</evidence>
<dbReference type="InterPro" id="IPR002403">
    <property type="entry name" value="Cyt_P450_E_grp-IV"/>
</dbReference>
<dbReference type="AlphaFoldDB" id="A0A9Q8P8G3"/>
<reference evidence="10" key="1">
    <citation type="submission" date="2021-12" db="EMBL/GenBank/DDBJ databases">
        <authorList>
            <person name="Zaccaron A."/>
            <person name="Stergiopoulos I."/>
        </authorList>
    </citation>
    <scope>NUCLEOTIDE SEQUENCE</scope>
    <source>
        <strain evidence="10">Race5_Kim</strain>
    </source>
</reference>
<sequence length="403" mass="45903">MNADTLRSMTSPMTDFHREVIWAAVFLGIGILWTTTVLTRKALPFPIVNEIKSCLNIIEVIGDGWHELDVKKDVLQWVARLSARIFLPRSFSESKEWCRISIEFTTSAFITMAIVRFLPRFLRWPVERLLPLCRKVRADYRAAAMMLTPVLEERQKEIAAARREGRKPQLPDDSIEWFRNSANGRQYNEIDIQMGLAVAAVHTTSDLLVQALLNLASHAEILKPLREEAVSVLTQHGWQKTALTELRLLDSFLKETQRLKPINMATMHRIATADVELSNNVKIARGQATAISSHEMWSESNYENATQFDAFRYVKRRQIPELEHNSYLVATSPDHLGFAHGKHACPGRFFAANEVKIAMVHLFLKYVFKLGDPSHAVWREFGTAMIADPKAKLSKIELETLAA</sequence>
<dbReference type="GeneID" id="71985645"/>
<dbReference type="OrthoDB" id="1844152at2759"/>
<proteinExistence type="inferred from homology"/>
<feature type="binding site" description="axial binding residue" evidence="8">
    <location>
        <position position="345"/>
    </location>
    <ligand>
        <name>heme</name>
        <dbReference type="ChEBI" id="CHEBI:30413"/>
    </ligand>
    <ligandPart>
        <name>Fe</name>
        <dbReference type="ChEBI" id="CHEBI:18248"/>
    </ligandPart>
</feature>
<dbReference type="Pfam" id="PF00067">
    <property type="entry name" value="p450"/>
    <property type="match status" value="1"/>
</dbReference>